<sequence length="286" mass="30115">MGDLKMSSQVIKEKIGFIGGGNMAKAICEGIIKNGLAQYQQIIVSGPHIENLSWWIERGVTAYTENGRVVDEADVIFLAMKPHILPSAIANVHETLALPVKSKLFVSVLAGIQLEQLENVLSPLEECARIIRVMPNTPMMVGEGCTAFCPGIRATPHDIILVKNILEVSGVCKQVPEAMINAIGALAGSGPAFVYLIIEALADAGVKQGIPRAMAIEMAAQTTLGAAKMVLSTGKHTAVLKDEVCSPGGTTIAGIHALESGGVRASLFNAVEAAAKRSAELGQKRN</sequence>
<dbReference type="KEGG" id="dpa:109543901"/>
<evidence type="ECO:0000256" key="11">
    <source>
        <dbReference type="ARBA" id="ARBA00050547"/>
    </source>
</evidence>
<reference evidence="17" key="1">
    <citation type="journal article" date="2013" name="Genome Biol.">
        <title>Draft genome of the mountain pine beetle, Dendroctonus ponderosae Hopkins, a major forest pest.</title>
        <authorList>
            <person name="Keeling C.I."/>
            <person name="Yuen M.M."/>
            <person name="Liao N.Y."/>
            <person name="Docking T.R."/>
            <person name="Chan S.K."/>
            <person name="Taylor G.A."/>
            <person name="Palmquist D.L."/>
            <person name="Jackman S.D."/>
            <person name="Nguyen A."/>
            <person name="Li M."/>
            <person name="Henderson H."/>
            <person name="Janes J.K."/>
            <person name="Zhao Y."/>
            <person name="Pandoh P."/>
            <person name="Moore R."/>
            <person name="Sperling F.A."/>
            <person name="Huber D.P."/>
            <person name="Birol I."/>
            <person name="Jones S.J."/>
            <person name="Bohlmann J."/>
        </authorList>
    </citation>
    <scope>NUCLEOTIDE SEQUENCE</scope>
</reference>
<dbReference type="GO" id="GO:0005737">
    <property type="term" value="C:cytoplasm"/>
    <property type="evidence" value="ECO:0007669"/>
    <property type="project" value="UniProtKB-SubCell"/>
</dbReference>
<keyword evidence="7" id="KW-0028">Amino-acid biosynthesis</keyword>
<dbReference type="PANTHER" id="PTHR11645:SF69">
    <property type="entry name" value="PYRROLINE-5-CARBOXYLATE REDUCTASE"/>
    <property type="match status" value="1"/>
</dbReference>
<keyword evidence="17" id="KW-1185">Reference proteome</keyword>
<keyword evidence="6" id="KW-0963">Cytoplasm</keyword>
<evidence type="ECO:0000256" key="3">
    <source>
        <dbReference type="ARBA" id="ARBA00005525"/>
    </source>
</evidence>
<keyword evidence="10" id="KW-0560">Oxidoreductase</keyword>
<evidence type="ECO:0000256" key="5">
    <source>
        <dbReference type="ARBA" id="ARBA00021413"/>
    </source>
</evidence>
<evidence type="ECO:0000313" key="16">
    <source>
        <dbReference type="EnsemblMetazoa" id="XP_019769388.1"/>
    </source>
</evidence>
<dbReference type="Pfam" id="PF14748">
    <property type="entry name" value="P5CR_dimer"/>
    <property type="match status" value="1"/>
</dbReference>
<comment type="catalytic activity">
    <reaction evidence="11">
        <text>L-proline + NAD(+) = (S)-1-pyrroline-5-carboxylate + NADH + 2 H(+)</text>
        <dbReference type="Rhea" id="RHEA:14105"/>
        <dbReference type="ChEBI" id="CHEBI:15378"/>
        <dbReference type="ChEBI" id="CHEBI:17388"/>
        <dbReference type="ChEBI" id="CHEBI:57540"/>
        <dbReference type="ChEBI" id="CHEBI:57945"/>
        <dbReference type="ChEBI" id="CHEBI:60039"/>
        <dbReference type="EC" id="1.5.1.2"/>
    </reaction>
</comment>
<evidence type="ECO:0000256" key="9">
    <source>
        <dbReference type="ARBA" id="ARBA00022857"/>
    </source>
</evidence>
<dbReference type="Proteomes" id="UP000019118">
    <property type="component" value="Unassembled WGS sequence"/>
</dbReference>
<dbReference type="NCBIfam" id="TIGR00112">
    <property type="entry name" value="proC"/>
    <property type="match status" value="1"/>
</dbReference>
<dbReference type="EnsemblMetazoa" id="XM_019913829.1">
    <property type="protein sequence ID" value="XP_019769388.1"/>
    <property type="gene ID" value="LOC109543901"/>
</dbReference>
<evidence type="ECO:0000256" key="12">
    <source>
        <dbReference type="ARBA" id="ARBA00052690"/>
    </source>
</evidence>
<evidence type="ECO:0000256" key="6">
    <source>
        <dbReference type="ARBA" id="ARBA00022490"/>
    </source>
</evidence>
<dbReference type="PANTHER" id="PTHR11645">
    <property type="entry name" value="PYRROLINE-5-CARBOXYLATE REDUCTASE"/>
    <property type="match status" value="1"/>
</dbReference>
<keyword evidence="9 13" id="KW-0521">NADP</keyword>
<feature type="domain" description="Pyrroline-5-carboxylate reductase dimerisation" evidence="15">
    <location>
        <begin position="177"/>
        <end position="281"/>
    </location>
</feature>
<evidence type="ECO:0000256" key="7">
    <source>
        <dbReference type="ARBA" id="ARBA00022605"/>
    </source>
</evidence>
<dbReference type="InterPro" id="IPR036291">
    <property type="entry name" value="NAD(P)-bd_dom_sf"/>
</dbReference>
<evidence type="ECO:0000256" key="10">
    <source>
        <dbReference type="ARBA" id="ARBA00023002"/>
    </source>
</evidence>
<dbReference type="PIRSF" id="PIRSF000193">
    <property type="entry name" value="Pyrrol-5-carb_rd"/>
    <property type="match status" value="1"/>
</dbReference>
<dbReference type="HAMAP" id="MF_01925">
    <property type="entry name" value="P5C_reductase"/>
    <property type="match status" value="1"/>
</dbReference>
<dbReference type="InterPro" id="IPR029036">
    <property type="entry name" value="P5CR_dimer"/>
</dbReference>
<dbReference type="Pfam" id="PF03807">
    <property type="entry name" value="F420_oxidored"/>
    <property type="match status" value="1"/>
</dbReference>
<dbReference type="GeneID" id="109543901"/>
<keyword evidence="8" id="KW-0641">Proline biosynthesis</keyword>
<feature type="binding site" evidence="13">
    <location>
        <begin position="79"/>
        <end position="82"/>
    </location>
    <ligand>
        <name>NADP(+)</name>
        <dbReference type="ChEBI" id="CHEBI:58349"/>
    </ligand>
</feature>
<feature type="domain" description="Pyrroline-5-carboxylate reductase catalytic N-terminal" evidence="14">
    <location>
        <begin position="14"/>
        <end position="111"/>
    </location>
</feature>
<dbReference type="Gene3D" id="1.10.3730.10">
    <property type="entry name" value="ProC C-terminal domain-like"/>
    <property type="match status" value="1"/>
</dbReference>
<evidence type="ECO:0000256" key="13">
    <source>
        <dbReference type="PIRSR" id="PIRSR000193-1"/>
    </source>
</evidence>
<dbReference type="RefSeq" id="XP_019769388.1">
    <property type="nucleotide sequence ID" value="XM_019913829.2"/>
</dbReference>
<proteinExistence type="inferred from homology"/>
<feature type="binding site" evidence="13">
    <location>
        <position position="66"/>
    </location>
    <ligand>
        <name>NADPH</name>
        <dbReference type="ChEBI" id="CHEBI:57783"/>
    </ligand>
</feature>
<reference evidence="16" key="2">
    <citation type="submission" date="2024-08" db="UniProtKB">
        <authorList>
            <consortium name="EnsemblMetazoa"/>
        </authorList>
    </citation>
    <scope>IDENTIFICATION</scope>
</reference>
<comment type="catalytic activity">
    <reaction evidence="12">
        <text>L-proline + NADP(+) = (S)-1-pyrroline-5-carboxylate + NADPH + 2 H(+)</text>
        <dbReference type="Rhea" id="RHEA:14109"/>
        <dbReference type="ChEBI" id="CHEBI:15378"/>
        <dbReference type="ChEBI" id="CHEBI:17388"/>
        <dbReference type="ChEBI" id="CHEBI:57783"/>
        <dbReference type="ChEBI" id="CHEBI:58349"/>
        <dbReference type="ChEBI" id="CHEBI:60039"/>
        <dbReference type="EC" id="1.5.1.2"/>
    </reaction>
</comment>
<dbReference type="AlphaFoldDB" id="A0AAR5Q824"/>
<dbReference type="FunFam" id="1.10.3730.10:FF:000001">
    <property type="entry name" value="Pyrroline-5-carboxylate reductase"/>
    <property type="match status" value="1"/>
</dbReference>
<dbReference type="SUPFAM" id="SSF51735">
    <property type="entry name" value="NAD(P)-binding Rossmann-fold domains"/>
    <property type="match status" value="1"/>
</dbReference>
<accession>A0AAR5Q824</accession>
<dbReference type="FunFam" id="3.40.50.720:FF:000190">
    <property type="entry name" value="Pyrroline-5-carboxylate reductase"/>
    <property type="match status" value="1"/>
</dbReference>
<organism evidence="16 17">
    <name type="scientific">Dendroctonus ponderosae</name>
    <name type="common">Mountain pine beetle</name>
    <dbReference type="NCBI Taxonomy" id="77166"/>
    <lineage>
        <taxon>Eukaryota</taxon>
        <taxon>Metazoa</taxon>
        <taxon>Ecdysozoa</taxon>
        <taxon>Arthropoda</taxon>
        <taxon>Hexapoda</taxon>
        <taxon>Insecta</taxon>
        <taxon>Pterygota</taxon>
        <taxon>Neoptera</taxon>
        <taxon>Endopterygota</taxon>
        <taxon>Coleoptera</taxon>
        <taxon>Polyphaga</taxon>
        <taxon>Cucujiformia</taxon>
        <taxon>Curculionidae</taxon>
        <taxon>Scolytinae</taxon>
        <taxon>Dendroctonus</taxon>
    </lineage>
</organism>
<comment type="subcellular location">
    <subcellularLocation>
        <location evidence="1">Cytoplasm</location>
    </subcellularLocation>
</comment>
<evidence type="ECO:0000259" key="15">
    <source>
        <dbReference type="Pfam" id="PF14748"/>
    </source>
</evidence>
<name>A0AAR5Q824_DENPD</name>
<evidence type="ECO:0000259" key="14">
    <source>
        <dbReference type="Pfam" id="PF03807"/>
    </source>
</evidence>
<dbReference type="SUPFAM" id="SSF48179">
    <property type="entry name" value="6-phosphogluconate dehydrogenase C-terminal domain-like"/>
    <property type="match status" value="1"/>
</dbReference>
<dbReference type="Gene3D" id="3.40.50.720">
    <property type="entry name" value="NAD(P)-binding Rossmann-like Domain"/>
    <property type="match status" value="1"/>
</dbReference>
<protein>
    <recommendedName>
        <fullName evidence="5">Pyrroline-5-carboxylate reductase</fullName>
        <ecNumber evidence="4">1.5.1.2</ecNumber>
    </recommendedName>
</protein>
<evidence type="ECO:0000256" key="2">
    <source>
        <dbReference type="ARBA" id="ARBA00005205"/>
    </source>
</evidence>
<dbReference type="InterPro" id="IPR008927">
    <property type="entry name" value="6-PGluconate_DH-like_C_sf"/>
</dbReference>
<comment type="similarity">
    <text evidence="3">Belongs to the pyrroline-5-carboxylate reductase family.</text>
</comment>
<dbReference type="InterPro" id="IPR028939">
    <property type="entry name" value="P5C_Rdtase_cat_N"/>
</dbReference>
<dbReference type="EC" id="1.5.1.2" evidence="4"/>
<feature type="binding site" evidence="13">
    <location>
        <begin position="18"/>
        <end position="23"/>
    </location>
    <ligand>
        <name>NADP(+)</name>
        <dbReference type="ChEBI" id="CHEBI:58349"/>
    </ligand>
</feature>
<dbReference type="GO" id="GO:0004735">
    <property type="term" value="F:pyrroline-5-carboxylate reductase activity"/>
    <property type="evidence" value="ECO:0007669"/>
    <property type="project" value="UniProtKB-EC"/>
</dbReference>
<comment type="pathway">
    <text evidence="2">Amino-acid biosynthesis; L-proline biosynthesis; L-proline from L-glutamate 5-semialdehyde: step 1/1.</text>
</comment>
<evidence type="ECO:0000256" key="4">
    <source>
        <dbReference type="ARBA" id="ARBA00012855"/>
    </source>
</evidence>
<evidence type="ECO:0000313" key="17">
    <source>
        <dbReference type="Proteomes" id="UP000019118"/>
    </source>
</evidence>
<evidence type="ECO:0000256" key="8">
    <source>
        <dbReference type="ARBA" id="ARBA00022650"/>
    </source>
</evidence>
<dbReference type="InterPro" id="IPR000304">
    <property type="entry name" value="Pyrroline-COOH_reductase"/>
</dbReference>
<evidence type="ECO:0000256" key="1">
    <source>
        <dbReference type="ARBA" id="ARBA00004496"/>
    </source>
</evidence>
<dbReference type="GO" id="GO:0055129">
    <property type="term" value="P:L-proline biosynthetic process"/>
    <property type="evidence" value="ECO:0007669"/>
    <property type="project" value="TreeGrafter"/>
</dbReference>